<dbReference type="HOGENOM" id="CLU_2369818_0_0_11"/>
<dbReference type="EMBL" id="CP003899">
    <property type="protein sequence ID" value="AGC63039.1"/>
    <property type="molecule type" value="Genomic_DNA"/>
</dbReference>
<evidence type="ECO:0000313" key="1">
    <source>
        <dbReference type="EMBL" id="AGC63039.1"/>
    </source>
</evidence>
<gene>
    <name evidence="1" type="ordered locus">MULP_03334</name>
</gene>
<evidence type="ECO:0000313" key="2">
    <source>
        <dbReference type="Proteomes" id="UP000011157"/>
    </source>
</evidence>
<proteinExistence type="predicted"/>
<protein>
    <submittedName>
        <fullName evidence="1">Uncharacterized protein</fullName>
    </submittedName>
</protein>
<sequence>MANCGSPNVNVPVLSKATTPVSARCSTTIADLTSTPCRPALAIAESNGGMVASTTAHGEATIINVIARNKTTCTGVPNISGMAINASVAMTTPME</sequence>
<dbReference type="Proteomes" id="UP000011157">
    <property type="component" value="Chromosome"/>
</dbReference>
<accession>L7VC87</accession>
<organism evidence="1 2">
    <name type="scientific">Mycobacterium liflandii (strain 128FXT)</name>
    <dbReference type="NCBI Taxonomy" id="459424"/>
    <lineage>
        <taxon>Bacteria</taxon>
        <taxon>Bacillati</taxon>
        <taxon>Actinomycetota</taxon>
        <taxon>Actinomycetes</taxon>
        <taxon>Mycobacteriales</taxon>
        <taxon>Mycobacteriaceae</taxon>
        <taxon>Mycobacterium</taxon>
        <taxon>Mycobacterium ulcerans group</taxon>
    </lineage>
</organism>
<dbReference type="KEGG" id="mli:MULP_03334"/>
<name>L7VC87_MYCL1</name>
<keyword evidence="2" id="KW-1185">Reference proteome</keyword>
<reference evidence="1 2" key="1">
    <citation type="journal article" date="2013" name="J. Bacteriol.">
        <title>Complete Genome Sequence of the Frog Pathogen Mycobacterium ulcerans Ecovar Liflandii.</title>
        <authorList>
            <person name="Tobias N.J."/>
            <person name="Doig K.D."/>
            <person name="Medema M.H."/>
            <person name="Chen H."/>
            <person name="Haring V."/>
            <person name="Moore R."/>
            <person name="Seemann T."/>
            <person name="Stinear T.P."/>
        </authorList>
    </citation>
    <scope>NUCLEOTIDE SEQUENCE [LARGE SCALE GENOMIC DNA]</scope>
    <source>
        <strain evidence="1 2">128FXT</strain>
    </source>
</reference>
<dbReference type="AlphaFoldDB" id="L7VC87"/>